<dbReference type="AlphaFoldDB" id="A0A0A9CST9"/>
<feature type="region of interest" description="Disordered" evidence="1">
    <location>
        <begin position="54"/>
        <end position="77"/>
    </location>
</feature>
<reference evidence="2" key="2">
    <citation type="journal article" date="2015" name="Data Brief">
        <title>Shoot transcriptome of the giant reed, Arundo donax.</title>
        <authorList>
            <person name="Barrero R.A."/>
            <person name="Guerrero F.D."/>
            <person name="Moolhuijzen P."/>
            <person name="Goolsby J.A."/>
            <person name="Tidwell J."/>
            <person name="Bellgard S.E."/>
            <person name="Bellgard M.I."/>
        </authorList>
    </citation>
    <scope>NUCLEOTIDE SEQUENCE</scope>
    <source>
        <tissue evidence="2">Shoot tissue taken approximately 20 cm above the soil surface</tissue>
    </source>
</reference>
<proteinExistence type="predicted"/>
<name>A0A0A9CST9_ARUDO</name>
<protein>
    <submittedName>
        <fullName evidence="2">Uncharacterized protein</fullName>
    </submittedName>
</protein>
<evidence type="ECO:0000256" key="1">
    <source>
        <dbReference type="SAM" id="MobiDB-lite"/>
    </source>
</evidence>
<organism evidence="2">
    <name type="scientific">Arundo donax</name>
    <name type="common">Giant reed</name>
    <name type="synonym">Donax arundinaceus</name>
    <dbReference type="NCBI Taxonomy" id="35708"/>
    <lineage>
        <taxon>Eukaryota</taxon>
        <taxon>Viridiplantae</taxon>
        <taxon>Streptophyta</taxon>
        <taxon>Embryophyta</taxon>
        <taxon>Tracheophyta</taxon>
        <taxon>Spermatophyta</taxon>
        <taxon>Magnoliopsida</taxon>
        <taxon>Liliopsida</taxon>
        <taxon>Poales</taxon>
        <taxon>Poaceae</taxon>
        <taxon>PACMAD clade</taxon>
        <taxon>Arundinoideae</taxon>
        <taxon>Arundineae</taxon>
        <taxon>Arundo</taxon>
    </lineage>
</organism>
<reference evidence="2" key="1">
    <citation type="submission" date="2014-09" db="EMBL/GenBank/DDBJ databases">
        <authorList>
            <person name="Magalhaes I.L.F."/>
            <person name="Oliveira U."/>
            <person name="Santos F.R."/>
            <person name="Vidigal T.H.D.A."/>
            <person name="Brescovit A.D."/>
            <person name="Santos A.J."/>
        </authorList>
    </citation>
    <scope>NUCLEOTIDE SEQUENCE</scope>
    <source>
        <tissue evidence="2">Shoot tissue taken approximately 20 cm above the soil surface</tissue>
    </source>
</reference>
<sequence>MAGVLVELPLGGEDDERDLGVAKDGDLVRLLQQPVPALGEGHLPVDLVLDPPQLHRPAPHPRRALRLPSRWLPRGRS</sequence>
<dbReference type="EMBL" id="GBRH01218481">
    <property type="protein sequence ID" value="JAD79414.1"/>
    <property type="molecule type" value="Transcribed_RNA"/>
</dbReference>
<evidence type="ECO:0000313" key="2">
    <source>
        <dbReference type="EMBL" id="JAD79414.1"/>
    </source>
</evidence>
<accession>A0A0A9CST9</accession>